<keyword evidence="3" id="KW-1185">Reference proteome</keyword>
<sequence length="70" mass="7540">MSTPFSEIDEIHASRSSTFLASHSPFSSPHHRPSVLPPLPPLPPTATPPTKATMPSAIRYGSTTECRAKK</sequence>
<proteinExistence type="predicted"/>
<feature type="compositionally biased region" description="Polar residues" evidence="1">
    <location>
        <begin position="61"/>
        <end position="70"/>
    </location>
</feature>
<organism evidence="2 3">
    <name type="scientific">Ephemerocybe angulata</name>
    <dbReference type="NCBI Taxonomy" id="980116"/>
    <lineage>
        <taxon>Eukaryota</taxon>
        <taxon>Fungi</taxon>
        <taxon>Dikarya</taxon>
        <taxon>Basidiomycota</taxon>
        <taxon>Agaricomycotina</taxon>
        <taxon>Agaricomycetes</taxon>
        <taxon>Agaricomycetidae</taxon>
        <taxon>Agaricales</taxon>
        <taxon>Agaricineae</taxon>
        <taxon>Psathyrellaceae</taxon>
        <taxon>Ephemerocybe</taxon>
    </lineage>
</organism>
<name>A0A8H6IH90_9AGAR</name>
<gene>
    <name evidence="2" type="ORF">DFP72DRAFT_1058199</name>
</gene>
<feature type="compositionally biased region" description="Pro residues" evidence="1">
    <location>
        <begin position="35"/>
        <end position="47"/>
    </location>
</feature>
<dbReference type="AlphaFoldDB" id="A0A8H6IH90"/>
<reference evidence="2 3" key="1">
    <citation type="submission" date="2020-07" db="EMBL/GenBank/DDBJ databases">
        <title>Comparative genomics of pyrophilous fungi reveals a link between fire events and developmental genes.</title>
        <authorList>
            <consortium name="DOE Joint Genome Institute"/>
            <person name="Steindorff A.S."/>
            <person name="Carver A."/>
            <person name="Calhoun S."/>
            <person name="Stillman K."/>
            <person name="Liu H."/>
            <person name="Lipzen A."/>
            <person name="Pangilinan J."/>
            <person name="Labutti K."/>
            <person name="Bruns T.D."/>
            <person name="Grigoriev I.V."/>
        </authorList>
    </citation>
    <scope>NUCLEOTIDE SEQUENCE [LARGE SCALE GENOMIC DNA]</scope>
    <source>
        <strain evidence="2 3">CBS 144469</strain>
    </source>
</reference>
<accession>A0A8H6IH90</accession>
<protein>
    <submittedName>
        <fullName evidence="2">Uncharacterized protein</fullName>
    </submittedName>
</protein>
<evidence type="ECO:0000313" key="2">
    <source>
        <dbReference type="EMBL" id="KAF6765630.1"/>
    </source>
</evidence>
<feature type="region of interest" description="Disordered" evidence="1">
    <location>
        <begin position="20"/>
        <end position="70"/>
    </location>
</feature>
<evidence type="ECO:0000313" key="3">
    <source>
        <dbReference type="Proteomes" id="UP000521943"/>
    </source>
</evidence>
<dbReference type="EMBL" id="JACGCI010000002">
    <property type="protein sequence ID" value="KAF6765630.1"/>
    <property type="molecule type" value="Genomic_DNA"/>
</dbReference>
<evidence type="ECO:0000256" key="1">
    <source>
        <dbReference type="SAM" id="MobiDB-lite"/>
    </source>
</evidence>
<dbReference type="Proteomes" id="UP000521943">
    <property type="component" value="Unassembled WGS sequence"/>
</dbReference>
<comment type="caution">
    <text evidence="2">The sequence shown here is derived from an EMBL/GenBank/DDBJ whole genome shotgun (WGS) entry which is preliminary data.</text>
</comment>